<reference evidence="3" key="1">
    <citation type="submission" date="2017-02" db="UniProtKB">
        <authorList>
            <consortium name="WormBaseParasite"/>
        </authorList>
    </citation>
    <scope>IDENTIFICATION</scope>
</reference>
<protein>
    <submittedName>
        <fullName evidence="3">LigA</fullName>
    </submittedName>
</protein>
<dbReference type="WBParaSite" id="PTRK_0000536600.1">
    <property type="protein sequence ID" value="PTRK_0000536600.1"/>
    <property type="gene ID" value="PTRK_0000536600"/>
</dbReference>
<feature type="region of interest" description="Disordered" evidence="1">
    <location>
        <begin position="1"/>
        <end position="193"/>
    </location>
</feature>
<feature type="compositionally biased region" description="Basic and acidic residues" evidence="1">
    <location>
        <begin position="84"/>
        <end position="97"/>
    </location>
</feature>
<evidence type="ECO:0000313" key="2">
    <source>
        <dbReference type="Proteomes" id="UP000038045"/>
    </source>
</evidence>
<organism evidence="2 3">
    <name type="scientific">Parastrongyloides trichosuri</name>
    <name type="common">Possum-specific nematode worm</name>
    <dbReference type="NCBI Taxonomy" id="131310"/>
    <lineage>
        <taxon>Eukaryota</taxon>
        <taxon>Metazoa</taxon>
        <taxon>Ecdysozoa</taxon>
        <taxon>Nematoda</taxon>
        <taxon>Chromadorea</taxon>
        <taxon>Rhabditida</taxon>
        <taxon>Tylenchina</taxon>
        <taxon>Panagrolaimomorpha</taxon>
        <taxon>Strongyloidoidea</taxon>
        <taxon>Strongyloididae</taxon>
        <taxon>Parastrongyloides</taxon>
    </lineage>
</organism>
<feature type="compositionally biased region" description="Basic and acidic residues" evidence="1">
    <location>
        <begin position="164"/>
        <end position="183"/>
    </location>
</feature>
<sequence>MHGHLHVEGQGLGPPEGGRQARAGLGPGRQRRQDHRLQADAGYHAQGSVSRPRCCPVDDPDFNRCCQGRWPGPAGTERQAGRLVDPRPDPERLGRRPEGRRRSRSHRRGNQRRPAGRRERPDERRPGHDHRPAGLGRPEPRGRLFDRRPAANAGRRRQAGPRSDLVRQRVGLRDPHGRHRPGDGEVPLIRPRA</sequence>
<feature type="compositionally biased region" description="Basic and acidic residues" evidence="1">
    <location>
        <begin position="116"/>
        <end position="149"/>
    </location>
</feature>
<dbReference type="AlphaFoldDB" id="A0A0N4ZCV7"/>
<name>A0A0N4ZCV7_PARTI</name>
<dbReference type="Proteomes" id="UP000038045">
    <property type="component" value="Unplaced"/>
</dbReference>
<feature type="compositionally biased region" description="Basic residues" evidence="1">
    <location>
        <begin position="98"/>
        <end position="115"/>
    </location>
</feature>
<proteinExistence type="predicted"/>
<evidence type="ECO:0000256" key="1">
    <source>
        <dbReference type="SAM" id="MobiDB-lite"/>
    </source>
</evidence>
<evidence type="ECO:0000313" key="3">
    <source>
        <dbReference type="WBParaSite" id="PTRK_0000536600.1"/>
    </source>
</evidence>
<keyword evidence="2" id="KW-1185">Reference proteome</keyword>
<accession>A0A0N4ZCV7</accession>